<gene>
    <name evidence="2" type="ORF">H9784_09885</name>
</gene>
<reference evidence="2" key="1">
    <citation type="journal article" date="2021" name="PeerJ">
        <title>Extensive microbial diversity within the chicken gut microbiome revealed by metagenomics and culture.</title>
        <authorList>
            <person name="Gilroy R."/>
            <person name="Ravi A."/>
            <person name="Getino M."/>
            <person name="Pursley I."/>
            <person name="Horton D.L."/>
            <person name="Alikhan N.F."/>
            <person name="Baker D."/>
            <person name="Gharbi K."/>
            <person name="Hall N."/>
            <person name="Watson M."/>
            <person name="Adriaenssens E.M."/>
            <person name="Foster-Nyarko E."/>
            <person name="Jarju S."/>
            <person name="Secka A."/>
            <person name="Antonio M."/>
            <person name="Oren A."/>
            <person name="Chaudhuri R.R."/>
            <person name="La Ragione R."/>
            <person name="Hildebrand F."/>
            <person name="Pallen M.J."/>
        </authorList>
    </citation>
    <scope>NUCLEOTIDE SEQUENCE</scope>
    <source>
        <strain evidence="2">5032</strain>
    </source>
</reference>
<dbReference type="EMBL" id="DWZD01000051">
    <property type="protein sequence ID" value="HJA79855.1"/>
    <property type="molecule type" value="Genomic_DNA"/>
</dbReference>
<dbReference type="Proteomes" id="UP000823821">
    <property type="component" value="Unassembled WGS sequence"/>
</dbReference>
<dbReference type="InterPro" id="IPR014710">
    <property type="entry name" value="RmlC-like_jellyroll"/>
</dbReference>
<dbReference type="PANTHER" id="PTHR40943">
    <property type="entry name" value="CYTOPLASMIC PROTEIN-RELATED"/>
    <property type="match status" value="1"/>
</dbReference>
<organism evidence="2 3">
    <name type="scientific">Candidatus Desulfovibrio intestinavium</name>
    <dbReference type="NCBI Taxonomy" id="2838534"/>
    <lineage>
        <taxon>Bacteria</taxon>
        <taxon>Pseudomonadati</taxon>
        <taxon>Thermodesulfobacteriota</taxon>
        <taxon>Desulfovibrionia</taxon>
        <taxon>Desulfovibrionales</taxon>
        <taxon>Desulfovibrionaceae</taxon>
        <taxon>Desulfovibrio</taxon>
    </lineage>
</organism>
<sequence>MQKVIQLGDKGTPTEVVEALAPNPLSGHPVTRVRRQFVHPAGLVNAGIWECAAGSFEIPAHPSHEMCTILEGEAVIEHDDGSRLPVKAGDSILIPKGTRNIWHVSERIRKIFMCCFEPE</sequence>
<comment type="caution">
    <text evidence="2">The sequence shown here is derived from an EMBL/GenBank/DDBJ whole genome shotgun (WGS) entry which is preliminary data.</text>
</comment>
<evidence type="ECO:0000313" key="2">
    <source>
        <dbReference type="EMBL" id="HJA79855.1"/>
    </source>
</evidence>
<evidence type="ECO:0000313" key="3">
    <source>
        <dbReference type="Proteomes" id="UP000823821"/>
    </source>
</evidence>
<reference evidence="2" key="2">
    <citation type="submission" date="2021-04" db="EMBL/GenBank/DDBJ databases">
        <authorList>
            <person name="Gilroy R."/>
        </authorList>
    </citation>
    <scope>NUCLEOTIDE SEQUENCE</scope>
    <source>
        <strain evidence="2">5032</strain>
    </source>
</reference>
<dbReference type="SUPFAM" id="SSF51182">
    <property type="entry name" value="RmlC-like cupins"/>
    <property type="match status" value="1"/>
</dbReference>
<accession>A0A9D2HPK4</accession>
<dbReference type="InterPro" id="IPR008579">
    <property type="entry name" value="UGlyAH_Cupin_dom"/>
</dbReference>
<dbReference type="Pfam" id="PF05899">
    <property type="entry name" value="Cupin_3"/>
    <property type="match status" value="1"/>
</dbReference>
<protein>
    <submittedName>
        <fullName evidence="2">DUF861 domain-containing protein</fullName>
    </submittedName>
</protein>
<name>A0A9D2HPK4_9BACT</name>
<dbReference type="AlphaFoldDB" id="A0A9D2HPK4"/>
<dbReference type="CDD" id="cd02227">
    <property type="entry name" value="cupin_TM1112-like"/>
    <property type="match status" value="1"/>
</dbReference>
<dbReference type="Gene3D" id="2.60.120.10">
    <property type="entry name" value="Jelly Rolls"/>
    <property type="match status" value="1"/>
</dbReference>
<evidence type="ECO:0000259" key="1">
    <source>
        <dbReference type="Pfam" id="PF05899"/>
    </source>
</evidence>
<proteinExistence type="predicted"/>
<dbReference type="PANTHER" id="PTHR40943:SF1">
    <property type="entry name" value="CYTOPLASMIC PROTEIN"/>
    <property type="match status" value="1"/>
</dbReference>
<dbReference type="InterPro" id="IPR011051">
    <property type="entry name" value="RmlC_Cupin_sf"/>
</dbReference>
<feature type="domain" description="(S)-ureidoglycine aminohydrolase cupin" evidence="1">
    <location>
        <begin position="40"/>
        <end position="112"/>
    </location>
</feature>